<dbReference type="InterPro" id="IPR039361">
    <property type="entry name" value="Cyclin"/>
</dbReference>
<dbReference type="PANTHER" id="PTHR10177">
    <property type="entry name" value="CYCLINS"/>
    <property type="match status" value="1"/>
</dbReference>
<evidence type="ECO:0000256" key="3">
    <source>
        <dbReference type="ARBA" id="ARBA00023306"/>
    </source>
</evidence>
<evidence type="ECO:0000256" key="2">
    <source>
        <dbReference type="ARBA" id="ARBA00023127"/>
    </source>
</evidence>
<accession>A2E979</accession>
<evidence type="ECO:0000313" key="8">
    <source>
        <dbReference type="EMBL" id="EAY10764.1"/>
    </source>
</evidence>
<dbReference type="AlphaFoldDB" id="A2E979"/>
<dbReference type="SMART" id="SM01332">
    <property type="entry name" value="Cyclin_C"/>
    <property type="match status" value="1"/>
</dbReference>
<dbReference type="InterPro" id="IPR004367">
    <property type="entry name" value="Cyclin_C-dom"/>
</dbReference>
<dbReference type="GO" id="GO:0016538">
    <property type="term" value="F:cyclin-dependent protein serine/threonine kinase regulator activity"/>
    <property type="evidence" value="ECO:0000318"/>
    <property type="project" value="GO_Central"/>
</dbReference>
<dbReference type="GO" id="GO:0005634">
    <property type="term" value="C:nucleus"/>
    <property type="evidence" value="ECO:0000318"/>
    <property type="project" value="GO_Central"/>
</dbReference>
<feature type="domain" description="Cyclin C-terminal" evidence="7">
    <location>
        <begin position="210"/>
        <end position="328"/>
    </location>
</feature>
<evidence type="ECO:0000313" key="9">
    <source>
        <dbReference type="Proteomes" id="UP000001542"/>
    </source>
</evidence>
<dbReference type="InterPro" id="IPR013763">
    <property type="entry name" value="Cyclin-like_dom"/>
</dbReference>
<dbReference type="GO" id="GO:0005737">
    <property type="term" value="C:cytoplasm"/>
    <property type="evidence" value="ECO:0000318"/>
    <property type="project" value="GO_Central"/>
</dbReference>
<dbReference type="KEGG" id="tva:4768701"/>
<dbReference type="eggNOG" id="KOG0653">
    <property type="taxonomic scope" value="Eukaryota"/>
</dbReference>
<reference evidence="8" key="1">
    <citation type="submission" date="2006-10" db="EMBL/GenBank/DDBJ databases">
        <authorList>
            <person name="Amadeo P."/>
            <person name="Zhao Q."/>
            <person name="Wortman J."/>
            <person name="Fraser-Liggett C."/>
            <person name="Carlton J."/>
        </authorList>
    </citation>
    <scope>NUCLEOTIDE SEQUENCE</scope>
    <source>
        <strain evidence="8">G3</strain>
    </source>
</reference>
<dbReference type="Gene3D" id="1.10.472.10">
    <property type="entry name" value="Cyclin-like"/>
    <property type="match status" value="2"/>
</dbReference>
<protein>
    <submittedName>
        <fullName evidence="8">Cyclin, N-terminal domain containing protein</fullName>
    </submittedName>
</protein>
<dbReference type="InterPro" id="IPR036915">
    <property type="entry name" value="Cyclin-like_sf"/>
</dbReference>
<comment type="similarity">
    <text evidence="4">Belongs to the cyclin family.</text>
</comment>
<dbReference type="OMA" id="CLEMDTN"/>
<gene>
    <name evidence="8" type="ORF">TVAG_121680</name>
</gene>
<dbReference type="RefSeq" id="XP_001322987.1">
    <property type="nucleotide sequence ID" value="XM_001322952.1"/>
</dbReference>
<evidence type="ECO:0000256" key="4">
    <source>
        <dbReference type="RuleBase" id="RU000383"/>
    </source>
</evidence>
<name>A2E979_TRIV3</name>
<dbReference type="Pfam" id="PF02984">
    <property type="entry name" value="Cyclin_C"/>
    <property type="match status" value="1"/>
</dbReference>
<evidence type="ECO:0000256" key="5">
    <source>
        <dbReference type="SAM" id="MobiDB-lite"/>
    </source>
</evidence>
<keyword evidence="1" id="KW-0132">Cell division</keyword>
<organism evidence="8 9">
    <name type="scientific">Trichomonas vaginalis (strain ATCC PRA-98 / G3)</name>
    <dbReference type="NCBI Taxonomy" id="412133"/>
    <lineage>
        <taxon>Eukaryota</taxon>
        <taxon>Metamonada</taxon>
        <taxon>Parabasalia</taxon>
        <taxon>Trichomonadida</taxon>
        <taxon>Trichomonadidae</taxon>
        <taxon>Trichomonas</taxon>
    </lineage>
</organism>
<keyword evidence="3" id="KW-0131">Cell cycle</keyword>
<dbReference type="GO" id="GO:0051301">
    <property type="term" value="P:cell division"/>
    <property type="evidence" value="ECO:0007669"/>
    <property type="project" value="UniProtKB-KW"/>
</dbReference>
<proteinExistence type="inferred from homology"/>
<feature type="domain" description="Cyclin-like" evidence="6">
    <location>
        <begin position="214"/>
        <end position="296"/>
    </location>
</feature>
<dbReference type="VEuPathDB" id="TrichDB:TVAGG3_0421550"/>
<keyword evidence="9" id="KW-1185">Reference proteome</keyword>
<dbReference type="SMART" id="SM00385">
    <property type="entry name" value="CYCLIN"/>
    <property type="match status" value="2"/>
</dbReference>
<dbReference type="STRING" id="5722.A2E979"/>
<feature type="region of interest" description="Disordered" evidence="5">
    <location>
        <begin position="40"/>
        <end position="67"/>
    </location>
</feature>
<evidence type="ECO:0000256" key="1">
    <source>
        <dbReference type="ARBA" id="ARBA00022618"/>
    </source>
</evidence>
<reference evidence="8" key="2">
    <citation type="journal article" date="2007" name="Science">
        <title>Draft genome sequence of the sexually transmitted pathogen Trichomonas vaginalis.</title>
        <authorList>
            <person name="Carlton J.M."/>
            <person name="Hirt R.P."/>
            <person name="Silva J.C."/>
            <person name="Delcher A.L."/>
            <person name="Schatz M."/>
            <person name="Zhao Q."/>
            <person name="Wortman J.R."/>
            <person name="Bidwell S.L."/>
            <person name="Alsmark U.C.M."/>
            <person name="Besteiro S."/>
            <person name="Sicheritz-Ponten T."/>
            <person name="Noel C.J."/>
            <person name="Dacks J.B."/>
            <person name="Foster P.G."/>
            <person name="Simillion C."/>
            <person name="Van de Peer Y."/>
            <person name="Miranda-Saavedra D."/>
            <person name="Barton G.J."/>
            <person name="Westrop G.D."/>
            <person name="Mueller S."/>
            <person name="Dessi D."/>
            <person name="Fiori P.L."/>
            <person name="Ren Q."/>
            <person name="Paulsen I."/>
            <person name="Zhang H."/>
            <person name="Bastida-Corcuera F.D."/>
            <person name="Simoes-Barbosa A."/>
            <person name="Brown M.T."/>
            <person name="Hayes R.D."/>
            <person name="Mukherjee M."/>
            <person name="Okumura C.Y."/>
            <person name="Schneider R."/>
            <person name="Smith A.J."/>
            <person name="Vanacova S."/>
            <person name="Villalvazo M."/>
            <person name="Haas B.J."/>
            <person name="Pertea M."/>
            <person name="Feldblyum T.V."/>
            <person name="Utterback T.R."/>
            <person name="Shu C.L."/>
            <person name="Osoegawa K."/>
            <person name="de Jong P.J."/>
            <person name="Hrdy I."/>
            <person name="Horvathova L."/>
            <person name="Zubacova Z."/>
            <person name="Dolezal P."/>
            <person name="Malik S.B."/>
            <person name="Logsdon J.M. Jr."/>
            <person name="Henze K."/>
            <person name="Gupta A."/>
            <person name="Wang C.C."/>
            <person name="Dunne R.L."/>
            <person name="Upcroft J.A."/>
            <person name="Upcroft P."/>
            <person name="White O."/>
            <person name="Salzberg S.L."/>
            <person name="Tang P."/>
            <person name="Chiu C.-H."/>
            <person name="Lee Y.-S."/>
            <person name="Embley T.M."/>
            <person name="Coombs G.H."/>
            <person name="Mottram J.C."/>
            <person name="Tachezy J."/>
            <person name="Fraser-Liggett C.M."/>
            <person name="Johnson P.J."/>
        </authorList>
    </citation>
    <scope>NUCLEOTIDE SEQUENCE [LARGE SCALE GENOMIC DNA]</scope>
    <source>
        <strain evidence="8">G3</strain>
    </source>
</reference>
<dbReference type="SMR" id="A2E979"/>
<dbReference type="CDD" id="cd20537">
    <property type="entry name" value="CYCLIN_CCNO-like_rpt2"/>
    <property type="match status" value="1"/>
</dbReference>
<keyword evidence="2 4" id="KW-0195">Cyclin</keyword>
<dbReference type="Proteomes" id="UP000001542">
    <property type="component" value="Unassembled WGS sequence"/>
</dbReference>
<sequence>MMLNSQNSYANTVHTDRVKATVDFRSLFLPKKLTHVEDSEYSDVEIEDDADENLSPDQPEMQDADISNSTKPLSVARYAERIFVTDQKEESQFIIPEGRFEEVQTEITPKMREILVKWLINVHHEFNFASDTLFNTIAYLDQVLSKKNIHKNRLQLVGAVCLWMAAKVEEIRIPPVNELIELCNEPYTQAQFCRYEAKILQLLNFRLQYPTTKSFLRRYLVAVSADNPLIEVAGFMCEASLLDHRILQFRPSVVAFGIIVCSMTAIGRPCPVNLLKKYAHFENLSEVNSTINIIIESTNKVLSKKIGASYQRYTDVGSSGAVISLNIDDATIKRIYECL</sequence>
<dbReference type="OrthoDB" id="5590282at2759"/>
<feature type="compositionally biased region" description="Acidic residues" evidence="5">
    <location>
        <begin position="40"/>
        <end position="54"/>
    </location>
</feature>
<dbReference type="InterPro" id="IPR006671">
    <property type="entry name" value="Cyclin_N"/>
</dbReference>
<feature type="domain" description="Cyclin-like" evidence="6">
    <location>
        <begin position="117"/>
        <end position="201"/>
    </location>
</feature>
<dbReference type="PIRSF" id="PIRSF001771">
    <property type="entry name" value="Cyclin_A_B_D_E"/>
    <property type="match status" value="1"/>
</dbReference>
<dbReference type="GO" id="GO:0000307">
    <property type="term" value="C:cyclin-dependent protein kinase holoenzyme complex"/>
    <property type="evidence" value="ECO:0000318"/>
    <property type="project" value="GO_Central"/>
</dbReference>
<dbReference type="InParanoid" id="A2E979"/>
<dbReference type="FunFam" id="1.10.472.10:FF:000057">
    <property type="entry name" value="Cyclin N-terminal domain containing 2"/>
    <property type="match status" value="1"/>
</dbReference>
<dbReference type="InterPro" id="IPR046965">
    <property type="entry name" value="Cyclin_A/B-like"/>
</dbReference>
<dbReference type="VEuPathDB" id="TrichDB:TVAG_121680"/>
<evidence type="ECO:0000259" key="7">
    <source>
        <dbReference type="SMART" id="SM01332"/>
    </source>
</evidence>
<dbReference type="GO" id="GO:0000082">
    <property type="term" value="P:G1/S transition of mitotic cell cycle"/>
    <property type="evidence" value="ECO:0000318"/>
    <property type="project" value="GO_Central"/>
</dbReference>
<dbReference type="SUPFAM" id="SSF47954">
    <property type="entry name" value="Cyclin-like"/>
    <property type="match status" value="2"/>
</dbReference>
<evidence type="ECO:0000259" key="6">
    <source>
        <dbReference type="SMART" id="SM00385"/>
    </source>
</evidence>
<dbReference type="FunCoup" id="A2E979">
    <property type="interactions" value="857"/>
</dbReference>
<dbReference type="EMBL" id="DS113332">
    <property type="protein sequence ID" value="EAY10764.1"/>
    <property type="molecule type" value="Genomic_DNA"/>
</dbReference>
<dbReference type="Pfam" id="PF00134">
    <property type="entry name" value="Cyclin_N"/>
    <property type="match status" value="1"/>
</dbReference>